<dbReference type="Proteomes" id="UP000887565">
    <property type="component" value="Unplaced"/>
</dbReference>
<name>A0A915J534_ROMCU</name>
<feature type="domain" description="START" evidence="5">
    <location>
        <begin position="15"/>
        <end position="115"/>
    </location>
</feature>
<reference evidence="7" key="1">
    <citation type="submission" date="2022-11" db="UniProtKB">
        <authorList>
            <consortium name="WormBaseParasite"/>
        </authorList>
    </citation>
    <scope>IDENTIFICATION</scope>
</reference>
<dbReference type="GO" id="GO:0006869">
    <property type="term" value="P:lipid transport"/>
    <property type="evidence" value="ECO:0007669"/>
    <property type="project" value="UniProtKB-KW"/>
</dbReference>
<dbReference type="AlphaFoldDB" id="A0A915J534"/>
<comment type="function">
    <text evidence="4">May be involved in the intracellular transport of sterols or other lipids. May bind cholesterol or other sterols.</text>
</comment>
<evidence type="ECO:0000256" key="4">
    <source>
        <dbReference type="ARBA" id="ARBA00024750"/>
    </source>
</evidence>
<dbReference type="InterPro" id="IPR002913">
    <property type="entry name" value="START_lipid-bd_dom"/>
</dbReference>
<keyword evidence="1" id="KW-0813">Transport</keyword>
<dbReference type="Pfam" id="PF01852">
    <property type="entry name" value="START"/>
    <property type="match status" value="1"/>
</dbReference>
<dbReference type="InterPro" id="IPR023393">
    <property type="entry name" value="START-like_dom_sf"/>
</dbReference>
<evidence type="ECO:0000313" key="7">
    <source>
        <dbReference type="WBParaSite" id="nRc.2.0.1.t21577-RA"/>
    </source>
</evidence>
<protein>
    <submittedName>
        <fullName evidence="7">START domain-containing protein</fullName>
    </submittedName>
</protein>
<dbReference type="PANTHER" id="PTHR46374">
    <property type="entry name" value="PROTEIN CBG07384"/>
    <property type="match status" value="1"/>
</dbReference>
<evidence type="ECO:0000256" key="1">
    <source>
        <dbReference type="ARBA" id="ARBA00022448"/>
    </source>
</evidence>
<dbReference type="Gene3D" id="3.30.530.20">
    <property type="match status" value="1"/>
</dbReference>
<keyword evidence="2" id="KW-0445">Lipid transport</keyword>
<keyword evidence="3" id="KW-0446">Lipid-binding</keyword>
<dbReference type="PROSITE" id="PS50848">
    <property type="entry name" value="START"/>
    <property type="match status" value="1"/>
</dbReference>
<evidence type="ECO:0000259" key="5">
    <source>
        <dbReference type="PROSITE" id="PS50848"/>
    </source>
</evidence>
<evidence type="ECO:0000256" key="2">
    <source>
        <dbReference type="ARBA" id="ARBA00023055"/>
    </source>
</evidence>
<sequence>MNYLQESERITNKLLSALDSASWKLAKDTDGVQIYSTVSDYAQAGNMYKGSMALDFAPGKVFAAVDPTKPYRTQWDNILDHAEIVEKVQPNIYVIRHISKAVLKGLISARDTYDLIPSNPDVCTLHALTNMDMNLNALTKYLSDIAKPTLMALLLKDLRDFMPRYDKLAAEN</sequence>
<dbReference type="SUPFAM" id="SSF55961">
    <property type="entry name" value="Bet v1-like"/>
    <property type="match status" value="1"/>
</dbReference>
<evidence type="ECO:0000313" key="6">
    <source>
        <dbReference type="Proteomes" id="UP000887565"/>
    </source>
</evidence>
<dbReference type="PANTHER" id="PTHR46374:SF1">
    <property type="entry name" value="START DOMAIN-CONTAINING PROTEIN"/>
    <property type="match status" value="1"/>
</dbReference>
<dbReference type="GO" id="GO:0008289">
    <property type="term" value="F:lipid binding"/>
    <property type="evidence" value="ECO:0007669"/>
    <property type="project" value="UniProtKB-KW"/>
</dbReference>
<proteinExistence type="predicted"/>
<accession>A0A915J534</accession>
<organism evidence="6 7">
    <name type="scientific">Romanomermis culicivorax</name>
    <name type="common">Nematode worm</name>
    <dbReference type="NCBI Taxonomy" id="13658"/>
    <lineage>
        <taxon>Eukaryota</taxon>
        <taxon>Metazoa</taxon>
        <taxon>Ecdysozoa</taxon>
        <taxon>Nematoda</taxon>
        <taxon>Enoplea</taxon>
        <taxon>Dorylaimia</taxon>
        <taxon>Mermithida</taxon>
        <taxon>Mermithoidea</taxon>
        <taxon>Mermithidae</taxon>
        <taxon>Romanomermis</taxon>
    </lineage>
</organism>
<dbReference type="WBParaSite" id="nRc.2.0.1.t21577-RA">
    <property type="protein sequence ID" value="nRc.2.0.1.t21577-RA"/>
    <property type="gene ID" value="nRc.2.0.1.g21577"/>
</dbReference>
<evidence type="ECO:0000256" key="3">
    <source>
        <dbReference type="ARBA" id="ARBA00023121"/>
    </source>
</evidence>
<dbReference type="InterPro" id="IPR043556">
    <property type="entry name" value="StARD5/6"/>
</dbReference>
<keyword evidence="6" id="KW-1185">Reference proteome</keyword>